<dbReference type="AlphaFoldDB" id="A0A6A4Q1N9"/>
<reference evidence="2" key="1">
    <citation type="journal article" date="2020" name="Nat. Commun.">
        <title>Genome sequence of the cluster root forming white lupin.</title>
        <authorList>
            <person name="Hufnagel B."/>
            <person name="Marques A."/>
            <person name="Soriano A."/>
            <person name="Marques L."/>
            <person name="Divol F."/>
            <person name="Doumas P."/>
            <person name="Sallet E."/>
            <person name="Mancinotti D."/>
            <person name="Carrere S."/>
            <person name="Marande W."/>
            <person name="Arribat S."/>
            <person name="Keller J."/>
            <person name="Huneau C."/>
            <person name="Blein T."/>
            <person name="Aime D."/>
            <person name="Laguerre M."/>
            <person name="Taylor J."/>
            <person name="Schubert V."/>
            <person name="Nelson M."/>
            <person name="Geu-Flores F."/>
            <person name="Crespi M."/>
            <person name="Gallardo-Guerrero K."/>
            <person name="Delaux P.-M."/>
            <person name="Salse J."/>
            <person name="Berges H."/>
            <person name="Guyot R."/>
            <person name="Gouzy J."/>
            <person name="Peret B."/>
        </authorList>
    </citation>
    <scope>NUCLEOTIDE SEQUENCE [LARGE SCALE GENOMIC DNA]</scope>
    <source>
        <strain evidence="2">cv. Amiga</strain>
    </source>
</reference>
<dbReference type="InterPro" id="IPR006461">
    <property type="entry name" value="PLAC_motif_containing"/>
</dbReference>
<name>A0A6A4Q1N9_LUPAL</name>
<protein>
    <submittedName>
        <fullName evidence="1">Putative PLAC8 motif-containing protein</fullName>
    </submittedName>
</protein>
<dbReference type="Proteomes" id="UP000447434">
    <property type="component" value="Chromosome 9"/>
</dbReference>
<dbReference type="PANTHER" id="PTHR15907">
    <property type="entry name" value="DUF614 FAMILY PROTEIN-RELATED"/>
    <property type="match status" value="1"/>
</dbReference>
<evidence type="ECO:0000313" key="1">
    <source>
        <dbReference type="EMBL" id="KAE9607529.1"/>
    </source>
</evidence>
<evidence type="ECO:0000313" key="2">
    <source>
        <dbReference type="Proteomes" id="UP000447434"/>
    </source>
</evidence>
<dbReference type="Pfam" id="PF04749">
    <property type="entry name" value="PLAC8"/>
    <property type="match status" value="1"/>
</dbReference>
<dbReference type="OrthoDB" id="1045822at2759"/>
<dbReference type="EMBL" id="WOCE01000009">
    <property type="protein sequence ID" value="KAE9607529.1"/>
    <property type="molecule type" value="Genomic_DNA"/>
</dbReference>
<organism evidence="1 2">
    <name type="scientific">Lupinus albus</name>
    <name type="common">White lupine</name>
    <name type="synonym">Lupinus termis</name>
    <dbReference type="NCBI Taxonomy" id="3870"/>
    <lineage>
        <taxon>Eukaryota</taxon>
        <taxon>Viridiplantae</taxon>
        <taxon>Streptophyta</taxon>
        <taxon>Embryophyta</taxon>
        <taxon>Tracheophyta</taxon>
        <taxon>Spermatophyta</taxon>
        <taxon>Magnoliopsida</taxon>
        <taxon>eudicotyledons</taxon>
        <taxon>Gunneridae</taxon>
        <taxon>Pentapetalae</taxon>
        <taxon>rosids</taxon>
        <taxon>fabids</taxon>
        <taxon>Fabales</taxon>
        <taxon>Fabaceae</taxon>
        <taxon>Papilionoideae</taxon>
        <taxon>50 kb inversion clade</taxon>
        <taxon>genistoids sensu lato</taxon>
        <taxon>core genistoids</taxon>
        <taxon>Genisteae</taxon>
        <taxon>Lupinus</taxon>
    </lineage>
</organism>
<accession>A0A6A4Q1N9</accession>
<dbReference type="NCBIfam" id="TIGR01571">
    <property type="entry name" value="A_thal_Cys_rich"/>
    <property type="match status" value="1"/>
</dbReference>
<comment type="caution">
    <text evidence="1">The sequence shown here is derived from an EMBL/GenBank/DDBJ whole genome shotgun (WGS) entry which is preliminary data.</text>
</comment>
<keyword evidence="2" id="KW-1185">Reference proteome</keyword>
<proteinExistence type="predicted"/>
<sequence>MANKVAHGSWSTGLCHCCSDCQSCCLTLWCPCISFGRIAEMTDKGTSSCCVQGTLFCILAGIGNVASCYACIYRTKLRRLYGIHGNQCKDCLVSWFCIHLSICQSYRELQARGFDLSAGWKGNVEMRSRGVMEAPAVAGAMSR</sequence>
<gene>
    <name evidence="1" type="ORF">Lalb_Chr09g0330991</name>
</gene>